<dbReference type="CDD" id="cd00293">
    <property type="entry name" value="USP-like"/>
    <property type="match status" value="1"/>
</dbReference>
<dbReference type="Pfam" id="PF00582">
    <property type="entry name" value="Usp"/>
    <property type="match status" value="1"/>
</dbReference>
<keyword evidence="4" id="KW-1185">Reference proteome</keyword>
<dbReference type="RefSeq" id="WP_009517964.1">
    <property type="nucleotide sequence ID" value="NZ_CCAE010000018.1"/>
</dbReference>
<dbReference type="SUPFAM" id="SSF52402">
    <property type="entry name" value="Adenine nucleotide alpha hydrolases-like"/>
    <property type="match status" value="2"/>
</dbReference>
<dbReference type="AlphaFoldDB" id="A0A1L1PM86"/>
<dbReference type="PRINTS" id="PR01438">
    <property type="entry name" value="UNVRSLSTRESS"/>
</dbReference>
<dbReference type="PANTHER" id="PTHR46268:SF15">
    <property type="entry name" value="UNIVERSAL STRESS PROTEIN HP_0031"/>
    <property type="match status" value="1"/>
</dbReference>
<evidence type="ECO:0000256" key="1">
    <source>
        <dbReference type="ARBA" id="ARBA00008791"/>
    </source>
</evidence>
<feature type="domain" description="UspA" evidence="2">
    <location>
        <begin position="233"/>
        <end position="274"/>
    </location>
</feature>
<accession>A0A1L1PM86</accession>
<dbReference type="Proteomes" id="UP000028878">
    <property type="component" value="Unassembled WGS sequence"/>
</dbReference>
<dbReference type="EMBL" id="CCAE010000018">
    <property type="protein sequence ID" value="CDN88057.1"/>
    <property type="molecule type" value="Genomic_DNA"/>
</dbReference>
<sequence>MAYKQVLVHMDAQARAAVRLKLARQMAQAHGAVLDALYAASLVPSAMPYPEFGEHASSLLQRELQRCAEARAVFEREMRQPDGDAAWSELTVFPLIQGFAEQALFADLLVLGQHDPGSMPAPDVPPDFVEGVLAASGRPALVVPYTGDFEPLPRRIAIAWKPGRESMRAVVAALPLLQRAERVDVLCWAPEPAPAVQGPRLDLRGWLRLHGVSVQWHEDPIEPADLGELLLSRACDLSADLLVMGCYGHARVREWVLGGVSRTVLRSMTLPVLMSH</sequence>
<evidence type="ECO:0000313" key="3">
    <source>
        <dbReference type="EMBL" id="CDN88057.1"/>
    </source>
</evidence>
<comment type="similarity">
    <text evidence="1">Belongs to the universal stress protein A family.</text>
</comment>
<dbReference type="PANTHER" id="PTHR46268">
    <property type="entry name" value="STRESS RESPONSE PROTEIN NHAX"/>
    <property type="match status" value="1"/>
</dbReference>
<gene>
    <name evidence="3" type="ORF">BN948_02488</name>
</gene>
<dbReference type="Gene3D" id="3.40.50.12370">
    <property type="match status" value="1"/>
</dbReference>
<reference evidence="4" key="2">
    <citation type="submission" date="2014-11" db="EMBL/GenBank/DDBJ databases">
        <title>Draft genome sequence of Hydrogenophaga intermedia S1.</title>
        <authorList>
            <person name="Gan H.M."/>
            <person name="Chew T.H."/>
            <person name="Stolz A."/>
        </authorList>
    </citation>
    <scope>NUCLEOTIDE SEQUENCE [LARGE SCALE GENOMIC DNA]</scope>
    <source>
        <strain evidence="4">S1</strain>
    </source>
</reference>
<dbReference type="InterPro" id="IPR006016">
    <property type="entry name" value="UspA"/>
</dbReference>
<organism evidence="3 4">
    <name type="scientific">Hydrogenophaga intermedia</name>
    <dbReference type="NCBI Taxonomy" id="65786"/>
    <lineage>
        <taxon>Bacteria</taxon>
        <taxon>Pseudomonadati</taxon>
        <taxon>Pseudomonadota</taxon>
        <taxon>Betaproteobacteria</taxon>
        <taxon>Burkholderiales</taxon>
        <taxon>Comamonadaceae</taxon>
        <taxon>Hydrogenophaga</taxon>
    </lineage>
</organism>
<protein>
    <submittedName>
        <fullName evidence="3">UspA</fullName>
    </submittedName>
</protein>
<proteinExistence type="inferred from homology"/>
<dbReference type="InterPro" id="IPR006015">
    <property type="entry name" value="Universal_stress_UspA"/>
</dbReference>
<evidence type="ECO:0000313" key="4">
    <source>
        <dbReference type="Proteomes" id="UP000028878"/>
    </source>
</evidence>
<name>A0A1L1PM86_HYDIT</name>
<reference evidence="4" key="1">
    <citation type="submission" date="2014-02" db="EMBL/GenBank/DDBJ databases">
        <authorList>
            <person name="Gan H."/>
        </authorList>
    </citation>
    <scope>NUCLEOTIDE SEQUENCE [LARGE SCALE GENOMIC DNA]</scope>
    <source>
        <strain evidence="4">S1</strain>
    </source>
</reference>
<evidence type="ECO:0000259" key="2">
    <source>
        <dbReference type="Pfam" id="PF00582"/>
    </source>
</evidence>